<reference evidence="2 3" key="2">
    <citation type="submission" date="2015-05" db="EMBL/GenBank/DDBJ databases">
        <authorList>
            <person name="Morales-Cruz A."/>
            <person name="Amrine K.C."/>
            <person name="Cantu D."/>
        </authorList>
    </citation>
    <scope>NUCLEOTIDE SEQUENCE [LARGE SCALE GENOMIC DNA]</scope>
    <source>
        <strain evidence="2">UCRPC4</strain>
    </source>
</reference>
<feature type="compositionally biased region" description="Basic and acidic residues" evidence="1">
    <location>
        <begin position="537"/>
        <end position="557"/>
    </location>
</feature>
<sequence>MDPNTSVPGPDDDGGYVSQVTDPVSSSLIQQVFSTFEWPPASRSGDHPTDSKLSRSIGLVSSTNPDQDWPDTKVQLPTLRTATPTENTVGYGTGSRDTATQLATRSISQAGLGSDRVDKEPEASNWSHLRACWKRYSLEKASHEEALQIQLKKSIPNNASPEDLRSIQNVIDEKRVHLATGRYREGLVTILVAPEKQKYHVPTVPLLETSNTARAILNNPSLDASIDTAFMVLPKVKIVTFDLFMNWLMDMSNSFMPEEEYPAFGNATINEHILLDLYELGIYLQSRELCQTAIGVLIDRYIAQGASLPASIINRSFEASLSDLWLPIRDLCVDLVARSKDKSELAHVTNHVFFHLYFYLNREGSKALGTGTMPLNQVKKEVNILFDKHAANWTTSSPYRGIKRRFGGTGLGNPEPRDLLARHALVSDISGNGSGPLSAKHFKRPKLSTDCSKCDGKGTTPMGRFICRQCGGSGESQKTPVIPPYLLSQEQKEKRYRAIPLMRANPTSLSVRKDSREIFDNEDEDSSNGGDDDSGEDEGRRRELAGSKETKVKREAA</sequence>
<feature type="region of interest" description="Disordered" evidence="1">
    <location>
        <begin position="36"/>
        <end position="72"/>
    </location>
</feature>
<organism evidence="2 3">
    <name type="scientific">Phaeomoniella chlamydospora</name>
    <name type="common">Phaeoacremonium chlamydosporum</name>
    <dbReference type="NCBI Taxonomy" id="158046"/>
    <lineage>
        <taxon>Eukaryota</taxon>
        <taxon>Fungi</taxon>
        <taxon>Dikarya</taxon>
        <taxon>Ascomycota</taxon>
        <taxon>Pezizomycotina</taxon>
        <taxon>Eurotiomycetes</taxon>
        <taxon>Chaetothyriomycetidae</taxon>
        <taxon>Phaeomoniellales</taxon>
        <taxon>Phaeomoniellaceae</taxon>
        <taxon>Phaeomoniella</taxon>
    </lineage>
</organism>
<dbReference type="Proteomes" id="UP000053317">
    <property type="component" value="Unassembled WGS sequence"/>
</dbReference>
<name>A0A0G2GLW9_PHACM</name>
<proteinExistence type="predicted"/>
<comment type="caution">
    <text evidence="2">The sequence shown here is derived from an EMBL/GenBank/DDBJ whole genome shotgun (WGS) entry which is preliminary data.</text>
</comment>
<dbReference type="EMBL" id="LCWF01000059">
    <property type="protein sequence ID" value="KKY24443.1"/>
    <property type="molecule type" value="Genomic_DNA"/>
</dbReference>
<feature type="region of interest" description="Disordered" evidence="1">
    <location>
        <begin position="1"/>
        <end position="24"/>
    </location>
</feature>
<reference evidence="2 3" key="1">
    <citation type="submission" date="2015-05" db="EMBL/GenBank/DDBJ databases">
        <title>Distinctive expansion of gene families associated with plant cell wall degradation and secondary metabolism in the genomes of grapevine trunk pathogens.</title>
        <authorList>
            <person name="Lawrence D.P."/>
            <person name="Travadon R."/>
            <person name="Rolshausen P.E."/>
            <person name="Baumgartner K."/>
        </authorList>
    </citation>
    <scope>NUCLEOTIDE SEQUENCE [LARGE SCALE GENOMIC DNA]</scope>
    <source>
        <strain evidence="2">UCRPC4</strain>
    </source>
</reference>
<dbReference type="SUPFAM" id="SSF57938">
    <property type="entry name" value="DnaJ/Hsp40 cysteine-rich domain"/>
    <property type="match status" value="1"/>
</dbReference>
<keyword evidence="3" id="KW-1185">Reference proteome</keyword>
<gene>
    <name evidence="2" type="ORF">UCRPC4_g02401</name>
</gene>
<evidence type="ECO:0000313" key="2">
    <source>
        <dbReference type="EMBL" id="KKY24443.1"/>
    </source>
</evidence>
<feature type="region of interest" description="Disordered" evidence="1">
    <location>
        <begin position="508"/>
        <end position="557"/>
    </location>
</feature>
<feature type="compositionally biased region" description="Basic and acidic residues" evidence="1">
    <location>
        <begin position="44"/>
        <end position="53"/>
    </location>
</feature>
<dbReference type="InterPro" id="IPR036410">
    <property type="entry name" value="HSP_DnaJ_Cys-rich_dom_sf"/>
</dbReference>
<evidence type="ECO:0000256" key="1">
    <source>
        <dbReference type="SAM" id="MobiDB-lite"/>
    </source>
</evidence>
<dbReference type="AlphaFoldDB" id="A0A0G2GLW9"/>
<feature type="compositionally biased region" description="Acidic residues" evidence="1">
    <location>
        <begin position="520"/>
        <end position="536"/>
    </location>
</feature>
<accession>A0A0G2GLW9</accession>
<evidence type="ECO:0000313" key="3">
    <source>
        <dbReference type="Proteomes" id="UP000053317"/>
    </source>
</evidence>
<protein>
    <submittedName>
        <fullName evidence="2">Uncharacterized protein</fullName>
    </submittedName>
</protein>